<dbReference type="AlphaFoldDB" id="A0A8C1CFP9"/>
<dbReference type="InterPro" id="IPR046350">
    <property type="entry name" value="Cystatin_sf"/>
</dbReference>
<keyword evidence="6" id="KW-1185">Reference proteome</keyword>
<name>A0A8C1CFP9_CYPCA</name>
<dbReference type="InterPro" id="IPR000010">
    <property type="entry name" value="Cystatin_dom"/>
</dbReference>
<keyword evidence="3" id="KW-0732">Signal</keyword>
<dbReference type="PROSITE" id="PS00287">
    <property type="entry name" value="CYSTATIN"/>
    <property type="match status" value="1"/>
</dbReference>
<organism evidence="5 6">
    <name type="scientific">Cyprinus carpio carpio</name>
    <dbReference type="NCBI Taxonomy" id="630221"/>
    <lineage>
        <taxon>Eukaryota</taxon>
        <taxon>Metazoa</taxon>
        <taxon>Chordata</taxon>
        <taxon>Craniata</taxon>
        <taxon>Vertebrata</taxon>
        <taxon>Euteleostomi</taxon>
        <taxon>Actinopterygii</taxon>
        <taxon>Neopterygii</taxon>
        <taxon>Teleostei</taxon>
        <taxon>Ostariophysi</taxon>
        <taxon>Cypriniformes</taxon>
        <taxon>Cyprinidae</taxon>
        <taxon>Cyprininae</taxon>
        <taxon>Cyprinus</taxon>
    </lineage>
</organism>
<dbReference type="GO" id="GO:0005737">
    <property type="term" value="C:cytoplasm"/>
    <property type="evidence" value="ECO:0007669"/>
    <property type="project" value="TreeGrafter"/>
</dbReference>
<dbReference type="Pfam" id="PF00031">
    <property type="entry name" value="Cystatin"/>
    <property type="match status" value="1"/>
</dbReference>
<sequence>MYIKVIVSILVFTSAVMSAGIPGGIVDADINDGDVQKALQFAVAHYNRQSNDPFVRKVSKVLKVQQQVVAGMNYMFTVKMDITNCKKGGVKTMCAFPKDPNVAQVIQCKITVWSQPWLNSLKVTENTCMKRL</sequence>
<dbReference type="InterPro" id="IPR018073">
    <property type="entry name" value="Prot_inh_cystat_CS"/>
</dbReference>
<feature type="domain" description="Cystatin" evidence="4">
    <location>
        <begin position="20"/>
        <end position="129"/>
    </location>
</feature>
<comment type="similarity">
    <text evidence="1">Belongs to the cystatin family.</text>
</comment>
<proteinExistence type="inferred from homology"/>
<feature type="chain" id="PRO_5039912970" description="Cystatin domain-containing protein" evidence="3">
    <location>
        <begin position="19"/>
        <end position="132"/>
    </location>
</feature>
<keyword evidence="2" id="KW-1015">Disulfide bond</keyword>
<evidence type="ECO:0000256" key="3">
    <source>
        <dbReference type="SAM" id="SignalP"/>
    </source>
</evidence>
<dbReference type="GO" id="GO:0005615">
    <property type="term" value="C:extracellular space"/>
    <property type="evidence" value="ECO:0007669"/>
    <property type="project" value="TreeGrafter"/>
</dbReference>
<dbReference type="GO" id="GO:0004869">
    <property type="term" value="F:cysteine-type endopeptidase inhibitor activity"/>
    <property type="evidence" value="ECO:0007669"/>
    <property type="project" value="InterPro"/>
</dbReference>
<dbReference type="PANTHER" id="PTHR46186">
    <property type="entry name" value="CYSTATIN"/>
    <property type="match status" value="1"/>
</dbReference>
<reference evidence="5" key="2">
    <citation type="submission" date="2025-09" db="UniProtKB">
        <authorList>
            <consortium name="Ensembl"/>
        </authorList>
    </citation>
    <scope>IDENTIFICATION</scope>
</reference>
<evidence type="ECO:0000256" key="2">
    <source>
        <dbReference type="ARBA" id="ARBA00023157"/>
    </source>
</evidence>
<evidence type="ECO:0000313" key="5">
    <source>
        <dbReference type="Ensembl" id="ENSCCRP00000048082.2"/>
    </source>
</evidence>
<dbReference type="SUPFAM" id="SSF54403">
    <property type="entry name" value="Cystatin/monellin"/>
    <property type="match status" value="1"/>
</dbReference>
<reference evidence="5" key="1">
    <citation type="submission" date="2025-08" db="UniProtKB">
        <authorList>
            <consortium name="Ensembl"/>
        </authorList>
    </citation>
    <scope>IDENTIFICATION</scope>
</reference>
<evidence type="ECO:0000256" key="1">
    <source>
        <dbReference type="ARBA" id="ARBA00009403"/>
    </source>
</evidence>
<dbReference type="CDD" id="cd00042">
    <property type="entry name" value="CY"/>
    <property type="match status" value="1"/>
</dbReference>
<dbReference type="Proteomes" id="UP001108240">
    <property type="component" value="Unplaced"/>
</dbReference>
<dbReference type="FunFam" id="3.10.450.10:FF:000004">
    <property type="entry name" value="Cystatin C"/>
    <property type="match status" value="1"/>
</dbReference>
<dbReference type="GeneTree" id="ENSGT00940000154755"/>
<dbReference type="SMART" id="SM00043">
    <property type="entry name" value="CY"/>
    <property type="match status" value="1"/>
</dbReference>
<dbReference type="Gene3D" id="3.10.450.10">
    <property type="match status" value="1"/>
</dbReference>
<protein>
    <recommendedName>
        <fullName evidence="4">Cystatin domain-containing protein</fullName>
    </recommendedName>
</protein>
<dbReference type="PANTHER" id="PTHR46186:SF12">
    <property type="entry name" value="CYSTATIN C (AMYLOID ANGIOPATHY AND CEREBRAL HEMORRHAGE)-RELATED"/>
    <property type="match status" value="1"/>
</dbReference>
<dbReference type="GO" id="GO:0031982">
    <property type="term" value="C:vesicle"/>
    <property type="evidence" value="ECO:0007669"/>
    <property type="project" value="TreeGrafter"/>
</dbReference>
<evidence type="ECO:0000313" key="6">
    <source>
        <dbReference type="Proteomes" id="UP001108240"/>
    </source>
</evidence>
<dbReference type="Ensembl" id="ENSCCRT00000052102.2">
    <property type="protein sequence ID" value="ENSCCRP00000048082.2"/>
    <property type="gene ID" value="ENSCCRG00000025663.2"/>
</dbReference>
<accession>A0A8C1CFP9</accession>
<feature type="signal peptide" evidence="3">
    <location>
        <begin position="1"/>
        <end position="18"/>
    </location>
</feature>
<evidence type="ECO:0000259" key="4">
    <source>
        <dbReference type="SMART" id="SM00043"/>
    </source>
</evidence>